<evidence type="ECO:0000313" key="5">
    <source>
        <dbReference type="EnsemblPlants" id="Kaladp0101s0157.1.v1.1"/>
    </source>
</evidence>
<keyword evidence="6" id="KW-1185">Reference proteome</keyword>
<comment type="subcellular location">
    <subcellularLocation>
        <location evidence="1">Nucleus</location>
    </subcellularLocation>
</comment>
<dbReference type="Gramene" id="Kaladp0101s0157.1.v1.1">
    <property type="protein sequence ID" value="Kaladp0101s0157.1.v1.1"/>
    <property type="gene ID" value="Kaladp0101s0157.v1.1"/>
</dbReference>
<keyword evidence="3" id="KW-0539">Nucleus</keyword>
<dbReference type="AlphaFoldDB" id="A0A7N0V4I4"/>
<dbReference type="InterPro" id="IPR045843">
    <property type="entry name" value="IND-like"/>
</dbReference>
<sequence>MLDEIIDYVKFLQLQVKVLSMSRLGGAGAGAVAPLVADNMSSEGGGSGSLRARSMMRGSSNGEVTATSTEEVTNNNNTTTVTENQVARLMEEDMGSAMQYLQSKGLCLMPISLAAAISTAKNPLSSSPAPSSKRGTNGPLTTTSSNCNAPASPKF</sequence>
<evidence type="ECO:0000313" key="6">
    <source>
        <dbReference type="Proteomes" id="UP000594263"/>
    </source>
</evidence>
<accession>A0A7N0V4I4</accession>
<feature type="region of interest" description="Disordered" evidence="4">
    <location>
        <begin position="60"/>
        <end position="79"/>
    </location>
</feature>
<feature type="compositionally biased region" description="Low complexity" evidence="4">
    <location>
        <begin position="63"/>
        <end position="79"/>
    </location>
</feature>
<keyword evidence="2" id="KW-0238">DNA-binding</keyword>
<evidence type="ECO:0000256" key="4">
    <source>
        <dbReference type="SAM" id="MobiDB-lite"/>
    </source>
</evidence>
<dbReference type="Proteomes" id="UP000594263">
    <property type="component" value="Unplaced"/>
</dbReference>
<dbReference type="GO" id="GO:0000978">
    <property type="term" value="F:RNA polymerase II cis-regulatory region sequence-specific DNA binding"/>
    <property type="evidence" value="ECO:0007669"/>
    <property type="project" value="TreeGrafter"/>
</dbReference>
<dbReference type="EnsemblPlants" id="Kaladp0101s0157.1.v1.1">
    <property type="protein sequence ID" value="Kaladp0101s0157.1.v1.1"/>
    <property type="gene ID" value="Kaladp0101s0157.v1.1"/>
</dbReference>
<protein>
    <submittedName>
        <fullName evidence="5">Uncharacterized protein</fullName>
    </submittedName>
</protein>
<reference evidence="5" key="1">
    <citation type="submission" date="2021-01" db="UniProtKB">
        <authorList>
            <consortium name="EnsemblPlants"/>
        </authorList>
    </citation>
    <scope>IDENTIFICATION</scope>
</reference>
<dbReference type="OMA" id="YTSCLMY"/>
<proteinExistence type="predicted"/>
<organism evidence="5 6">
    <name type="scientific">Kalanchoe fedtschenkoi</name>
    <name type="common">Lavender scallops</name>
    <name type="synonym">South American air plant</name>
    <dbReference type="NCBI Taxonomy" id="63787"/>
    <lineage>
        <taxon>Eukaryota</taxon>
        <taxon>Viridiplantae</taxon>
        <taxon>Streptophyta</taxon>
        <taxon>Embryophyta</taxon>
        <taxon>Tracheophyta</taxon>
        <taxon>Spermatophyta</taxon>
        <taxon>Magnoliopsida</taxon>
        <taxon>eudicotyledons</taxon>
        <taxon>Gunneridae</taxon>
        <taxon>Pentapetalae</taxon>
        <taxon>Saxifragales</taxon>
        <taxon>Crassulaceae</taxon>
        <taxon>Kalanchoe</taxon>
    </lineage>
</organism>
<dbReference type="PANTHER" id="PTHR16223:SF268">
    <property type="entry name" value="SPERMATOGENESIS- AND OOGENESIS-SPECIFIC BASIC HELIX-LOOP-HELIX-CONTAINING PROTEIN 2"/>
    <property type="match status" value="1"/>
</dbReference>
<name>A0A7N0V4I4_KALFE</name>
<evidence type="ECO:0000256" key="2">
    <source>
        <dbReference type="ARBA" id="ARBA00023125"/>
    </source>
</evidence>
<dbReference type="GO" id="GO:0005634">
    <property type="term" value="C:nucleus"/>
    <property type="evidence" value="ECO:0007669"/>
    <property type="project" value="UniProtKB-SubCell"/>
</dbReference>
<feature type="compositionally biased region" description="Polar residues" evidence="4">
    <location>
        <begin position="120"/>
        <end position="149"/>
    </location>
</feature>
<evidence type="ECO:0000256" key="1">
    <source>
        <dbReference type="ARBA" id="ARBA00004123"/>
    </source>
</evidence>
<dbReference type="GO" id="GO:0000981">
    <property type="term" value="F:DNA-binding transcription factor activity, RNA polymerase II-specific"/>
    <property type="evidence" value="ECO:0007669"/>
    <property type="project" value="TreeGrafter"/>
</dbReference>
<dbReference type="PANTHER" id="PTHR16223">
    <property type="entry name" value="TRANSCRIPTION FACTOR BHLH83-RELATED"/>
    <property type="match status" value="1"/>
</dbReference>
<feature type="region of interest" description="Disordered" evidence="4">
    <location>
        <begin position="120"/>
        <end position="155"/>
    </location>
</feature>
<evidence type="ECO:0000256" key="3">
    <source>
        <dbReference type="ARBA" id="ARBA00023242"/>
    </source>
</evidence>